<gene>
    <name evidence="1" type="ORF">ACFFQ6_00025</name>
</gene>
<evidence type="ECO:0000313" key="1">
    <source>
        <dbReference type="EMBL" id="MFB9778052.1"/>
    </source>
</evidence>
<reference evidence="1 2" key="1">
    <citation type="submission" date="2024-09" db="EMBL/GenBank/DDBJ databases">
        <authorList>
            <person name="Sun Q."/>
            <person name="Mori K."/>
        </authorList>
    </citation>
    <scope>NUCLEOTIDE SEQUENCE [LARGE SCALE GENOMIC DNA]</scope>
    <source>
        <strain evidence="1 2">JCM 11411</strain>
    </source>
</reference>
<dbReference type="EMBL" id="JBHMAS010000001">
    <property type="protein sequence ID" value="MFB9778052.1"/>
    <property type="molecule type" value="Genomic_DNA"/>
</dbReference>
<sequence length="328" mass="35155">MPAFRMTSPSDVVAGAVAMGGHLPEDELVIITLDVHPCRVAMLPLLNLLPGVSEGILSSLRVTPALEECQSMLVVVFGTLERGNDVAEALETFRPDSVPPVFVFTDGLVRQWTGAGSLAAQSGTPVDLAAHPLITEALFEGTTILKTRSEIRAGFTAAQHGPERAAAASRAFGAKRIVLRAMEPQRAADRVFDLALSHYLDGTSQHGITVTDEHAAVIAAAMHDVTVRDLLFAHIDENNADAAAEVMRQVGALLPEDLAGPLMVFAGVFNWVNRRSALAREALTSGRRLDPSHSFGKMFEQVLDNGLHPAIWEQLRTAAVLAHQTQAQ</sequence>
<keyword evidence="2" id="KW-1185">Reference proteome</keyword>
<dbReference type="Proteomes" id="UP001589587">
    <property type="component" value="Unassembled WGS sequence"/>
</dbReference>
<dbReference type="Pfam" id="PF13830">
    <property type="entry name" value="DUF4192"/>
    <property type="match status" value="1"/>
</dbReference>
<dbReference type="RefSeq" id="WP_037130195.1">
    <property type="nucleotide sequence ID" value="NZ_JBEUOS010000062.1"/>
</dbReference>
<name>A0ABV5X8M2_9NOCA</name>
<dbReference type="InterPro" id="IPR025447">
    <property type="entry name" value="DUF4192"/>
</dbReference>
<accession>A0ABV5X8M2</accession>
<organism evidence="1 2">
    <name type="scientific">Rhodococcus baikonurensis</name>
    <dbReference type="NCBI Taxonomy" id="172041"/>
    <lineage>
        <taxon>Bacteria</taxon>
        <taxon>Bacillati</taxon>
        <taxon>Actinomycetota</taxon>
        <taxon>Actinomycetes</taxon>
        <taxon>Mycobacteriales</taxon>
        <taxon>Nocardiaceae</taxon>
        <taxon>Rhodococcus</taxon>
        <taxon>Rhodococcus erythropolis group</taxon>
    </lineage>
</organism>
<evidence type="ECO:0000313" key="2">
    <source>
        <dbReference type="Proteomes" id="UP001589587"/>
    </source>
</evidence>
<proteinExistence type="predicted"/>
<protein>
    <submittedName>
        <fullName evidence="1">DUF4192 domain-containing protein</fullName>
    </submittedName>
</protein>
<comment type="caution">
    <text evidence="1">The sequence shown here is derived from an EMBL/GenBank/DDBJ whole genome shotgun (WGS) entry which is preliminary data.</text>
</comment>